<keyword evidence="3" id="KW-1185">Reference proteome</keyword>
<dbReference type="RefSeq" id="WP_144022755.1">
    <property type="nucleotide sequence ID" value="NZ_FZPH01000011.1"/>
</dbReference>
<gene>
    <name evidence="2" type="ORF">SAMN05421812_11184</name>
</gene>
<evidence type="ECO:0008006" key="4">
    <source>
        <dbReference type="Google" id="ProtNLM"/>
    </source>
</evidence>
<dbReference type="OrthoDB" id="3297513at2"/>
<dbReference type="EMBL" id="FZPH01000011">
    <property type="protein sequence ID" value="SNT58889.1"/>
    <property type="molecule type" value="Genomic_DNA"/>
</dbReference>
<dbReference type="AlphaFoldDB" id="A0A239NXP5"/>
<evidence type="ECO:0000313" key="3">
    <source>
        <dbReference type="Proteomes" id="UP000198362"/>
    </source>
</evidence>
<organism evidence="2 3">
    <name type="scientific">Asanoa hainanensis</name>
    <dbReference type="NCBI Taxonomy" id="560556"/>
    <lineage>
        <taxon>Bacteria</taxon>
        <taxon>Bacillati</taxon>
        <taxon>Actinomycetota</taxon>
        <taxon>Actinomycetes</taxon>
        <taxon>Micromonosporales</taxon>
        <taxon>Micromonosporaceae</taxon>
        <taxon>Asanoa</taxon>
    </lineage>
</organism>
<dbReference type="Proteomes" id="UP000198362">
    <property type="component" value="Unassembled WGS sequence"/>
</dbReference>
<keyword evidence="1" id="KW-0732">Signal</keyword>
<evidence type="ECO:0000313" key="2">
    <source>
        <dbReference type="EMBL" id="SNT58889.1"/>
    </source>
</evidence>
<protein>
    <recommendedName>
        <fullName evidence="4">Subtilisin inhibitor-like</fullName>
    </recommendedName>
</protein>
<reference evidence="2 3" key="1">
    <citation type="submission" date="2017-06" db="EMBL/GenBank/DDBJ databases">
        <authorList>
            <person name="Kim H.J."/>
            <person name="Triplett B.A."/>
        </authorList>
    </citation>
    <scope>NUCLEOTIDE SEQUENCE [LARGE SCALE GENOMIC DNA]</scope>
    <source>
        <strain evidence="2 3">CGMCC 4.5593</strain>
    </source>
</reference>
<name>A0A239NXP5_9ACTN</name>
<sequence>MNRPMWIVTVLTAIVGAALLPGSAVASPAAGGAGSSYCAPAWPGTDFYAAGRVGSERVTVPTSGCSTISVSQIRDVRDPNDRCQTFLVAMLPRDGGDPTYTDPVRACSSPPQKRTVLATNVPDGTVFFVLYEVDYIVPEPQQVRFTVWR</sequence>
<feature type="chain" id="PRO_5013326097" description="Subtilisin inhibitor-like" evidence="1">
    <location>
        <begin position="27"/>
        <end position="149"/>
    </location>
</feature>
<accession>A0A239NXP5</accession>
<evidence type="ECO:0000256" key="1">
    <source>
        <dbReference type="SAM" id="SignalP"/>
    </source>
</evidence>
<proteinExistence type="predicted"/>
<feature type="signal peptide" evidence="1">
    <location>
        <begin position="1"/>
        <end position="26"/>
    </location>
</feature>